<evidence type="ECO:0000313" key="1">
    <source>
        <dbReference type="EMBL" id="THU94920.1"/>
    </source>
</evidence>
<proteinExistence type="predicted"/>
<dbReference type="Proteomes" id="UP000297245">
    <property type="component" value="Unassembled WGS sequence"/>
</dbReference>
<reference evidence="1 2" key="1">
    <citation type="journal article" date="2019" name="Nat. Ecol. Evol.">
        <title>Megaphylogeny resolves global patterns of mushroom evolution.</title>
        <authorList>
            <person name="Varga T."/>
            <person name="Krizsan K."/>
            <person name="Foldi C."/>
            <person name="Dima B."/>
            <person name="Sanchez-Garcia M."/>
            <person name="Sanchez-Ramirez S."/>
            <person name="Szollosi G.J."/>
            <person name="Szarkandi J.G."/>
            <person name="Papp V."/>
            <person name="Albert L."/>
            <person name="Andreopoulos W."/>
            <person name="Angelini C."/>
            <person name="Antonin V."/>
            <person name="Barry K.W."/>
            <person name="Bougher N.L."/>
            <person name="Buchanan P."/>
            <person name="Buyck B."/>
            <person name="Bense V."/>
            <person name="Catcheside P."/>
            <person name="Chovatia M."/>
            <person name="Cooper J."/>
            <person name="Damon W."/>
            <person name="Desjardin D."/>
            <person name="Finy P."/>
            <person name="Geml J."/>
            <person name="Haridas S."/>
            <person name="Hughes K."/>
            <person name="Justo A."/>
            <person name="Karasinski D."/>
            <person name="Kautmanova I."/>
            <person name="Kiss B."/>
            <person name="Kocsube S."/>
            <person name="Kotiranta H."/>
            <person name="LaButti K.M."/>
            <person name="Lechner B.E."/>
            <person name="Liimatainen K."/>
            <person name="Lipzen A."/>
            <person name="Lukacs Z."/>
            <person name="Mihaltcheva S."/>
            <person name="Morgado L.N."/>
            <person name="Niskanen T."/>
            <person name="Noordeloos M.E."/>
            <person name="Ohm R.A."/>
            <person name="Ortiz-Santana B."/>
            <person name="Ovrebo C."/>
            <person name="Racz N."/>
            <person name="Riley R."/>
            <person name="Savchenko A."/>
            <person name="Shiryaev A."/>
            <person name="Soop K."/>
            <person name="Spirin V."/>
            <person name="Szebenyi C."/>
            <person name="Tomsovsky M."/>
            <person name="Tulloss R.E."/>
            <person name="Uehling J."/>
            <person name="Grigoriev I.V."/>
            <person name="Vagvolgyi C."/>
            <person name="Papp T."/>
            <person name="Martin F.M."/>
            <person name="Miettinen O."/>
            <person name="Hibbett D.S."/>
            <person name="Nagy L.G."/>
        </authorList>
    </citation>
    <scope>NUCLEOTIDE SEQUENCE [LARGE SCALE GENOMIC DNA]</scope>
    <source>
        <strain evidence="1 2">CBS 962.96</strain>
    </source>
</reference>
<keyword evidence="2" id="KW-1185">Reference proteome</keyword>
<organism evidence="1 2">
    <name type="scientific">Dendrothele bispora (strain CBS 962.96)</name>
    <dbReference type="NCBI Taxonomy" id="1314807"/>
    <lineage>
        <taxon>Eukaryota</taxon>
        <taxon>Fungi</taxon>
        <taxon>Dikarya</taxon>
        <taxon>Basidiomycota</taxon>
        <taxon>Agaricomycotina</taxon>
        <taxon>Agaricomycetes</taxon>
        <taxon>Agaricomycetidae</taxon>
        <taxon>Agaricales</taxon>
        <taxon>Agaricales incertae sedis</taxon>
        <taxon>Dendrothele</taxon>
    </lineage>
</organism>
<dbReference type="EMBL" id="ML179213">
    <property type="protein sequence ID" value="THU94920.1"/>
    <property type="molecule type" value="Genomic_DNA"/>
</dbReference>
<gene>
    <name evidence="1" type="ORF">K435DRAFT_798552</name>
</gene>
<name>A0A4S8LZA2_DENBC</name>
<dbReference type="AlphaFoldDB" id="A0A4S8LZA2"/>
<accession>A0A4S8LZA2</accession>
<evidence type="ECO:0000313" key="2">
    <source>
        <dbReference type="Proteomes" id="UP000297245"/>
    </source>
</evidence>
<sequence>MAPSEDILDLLTHDELLRFTQDFIHIPRSNRRRKADIISFVLQYGPDELLTVLEQAASPRAPTANPRIPKRRRDNNVAFQRNTIRRVHEPWDQQHDPNQFLCLPSKEELHGRYERFYEATSNDTIAMAVCGICGREVGVSDHEVVKWHLNEFTPEHT</sequence>
<protein>
    <submittedName>
        <fullName evidence="1">Uncharacterized protein</fullName>
    </submittedName>
</protein>